<dbReference type="InterPro" id="IPR051908">
    <property type="entry name" value="Ribosomal_N-acetyltransferase"/>
</dbReference>
<dbReference type="Gene3D" id="3.40.630.30">
    <property type="match status" value="1"/>
</dbReference>
<dbReference type="SUPFAM" id="SSF55729">
    <property type="entry name" value="Acyl-CoA N-acyltransferases (Nat)"/>
    <property type="match status" value="1"/>
</dbReference>
<dbReference type="RefSeq" id="XP_018261838.1">
    <property type="nucleotide sequence ID" value="XM_018409565.1"/>
</dbReference>
<dbReference type="GO" id="GO:1990189">
    <property type="term" value="F:protein N-terminal-serine acetyltransferase activity"/>
    <property type="evidence" value="ECO:0007669"/>
    <property type="project" value="TreeGrafter"/>
</dbReference>
<dbReference type="KEGG" id="kdj:28969982"/>
<dbReference type="PANTHER" id="PTHR43441:SF5">
    <property type="entry name" value="FAMILY ACETYLTRANSFERASE, PUTATIVE-RELATED"/>
    <property type="match status" value="1"/>
</dbReference>
<dbReference type="PANTHER" id="PTHR43441">
    <property type="entry name" value="RIBOSOMAL-PROTEIN-SERINE ACETYLTRANSFERASE"/>
    <property type="match status" value="1"/>
</dbReference>
<dbReference type="EMBL" id="KI894033">
    <property type="protein sequence ID" value="OBR83996.1"/>
    <property type="molecule type" value="Genomic_DNA"/>
</dbReference>
<dbReference type="InterPro" id="IPR016181">
    <property type="entry name" value="Acyl_CoA_acyltransferase"/>
</dbReference>
<evidence type="ECO:0000313" key="3">
    <source>
        <dbReference type="EMBL" id="WWC63659.1"/>
    </source>
</evidence>
<reference evidence="3" key="3">
    <citation type="submission" date="2024-02" db="EMBL/GenBank/DDBJ databases">
        <title>Comparative genomics of Cryptococcus and Kwoniella reveals pathogenesis evolution and contrasting modes of karyotype evolution via chromosome fusion or intercentromeric recombination.</title>
        <authorList>
            <person name="Coelho M.A."/>
            <person name="David-Palma M."/>
            <person name="Shea T."/>
            <person name="Bowers K."/>
            <person name="McGinley-Smith S."/>
            <person name="Mohammad A.W."/>
            <person name="Gnirke A."/>
            <person name="Yurkov A.M."/>
            <person name="Nowrousian M."/>
            <person name="Sun S."/>
            <person name="Cuomo C.A."/>
            <person name="Heitman J."/>
        </authorList>
    </citation>
    <scope>NUCLEOTIDE SEQUENCE</scope>
    <source>
        <strain evidence="3">CBS 10117</strain>
    </source>
</reference>
<dbReference type="GeneID" id="28969982"/>
<reference evidence="2" key="1">
    <citation type="submission" date="2013-07" db="EMBL/GenBank/DDBJ databases">
        <title>The Genome Sequence of Cryptococcus dejecticola CBS10117.</title>
        <authorList>
            <consortium name="The Broad Institute Genome Sequencing Platform"/>
            <person name="Cuomo C."/>
            <person name="Litvintseva A."/>
            <person name="Chen Y."/>
            <person name="Heitman J."/>
            <person name="Sun S."/>
            <person name="Springer D."/>
            <person name="Dromer F."/>
            <person name="Young S.K."/>
            <person name="Zeng Q."/>
            <person name="Gargeya S."/>
            <person name="Fitzgerald M."/>
            <person name="Abouelleil A."/>
            <person name="Alvarado L."/>
            <person name="Berlin A.M."/>
            <person name="Chapman S.B."/>
            <person name="Dewar J."/>
            <person name="Goldberg J."/>
            <person name="Griggs A."/>
            <person name="Gujja S."/>
            <person name="Hansen M."/>
            <person name="Howarth C."/>
            <person name="Imamovic A."/>
            <person name="Larimer J."/>
            <person name="McCowan C."/>
            <person name="Murphy C."/>
            <person name="Pearson M."/>
            <person name="Priest M."/>
            <person name="Roberts A."/>
            <person name="Saif S."/>
            <person name="Shea T."/>
            <person name="Sykes S."/>
            <person name="Wortman J."/>
            <person name="Nusbaum C."/>
            <person name="Birren B."/>
        </authorList>
    </citation>
    <scope>NUCLEOTIDE SEQUENCE [LARGE SCALE GENOMIC DNA]</scope>
    <source>
        <strain evidence="2">CBS 10117</strain>
    </source>
</reference>
<dbReference type="VEuPathDB" id="FungiDB:I303_06283"/>
<gene>
    <name evidence="2" type="ORF">I303_06283</name>
    <name evidence="3" type="ORF">I303_106264</name>
</gene>
<organism evidence="2">
    <name type="scientific">Kwoniella dejecticola CBS 10117</name>
    <dbReference type="NCBI Taxonomy" id="1296121"/>
    <lineage>
        <taxon>Eukaryota</taxon>
        <taxon>Fungi</taxon>
        <taxon>Dikarya</taxon>
        <taxon>Basidiomycota</taxon>
        <taxon>Agaricomycotina</taxon>
        <taxon>Tremellomycetes</taxon>
        <taxon>Tremellales</taxon>
        <taxon>Cryptococcaceae</taxon>
        <taxon>Kwoniella</taxon>
    </lineage>
</organism>
<dbReference type="AlphaFoldDB" id="A0A1A6A1R0"/>
<protein>
    <recommendedName>
        <fullName evidence="1">N-acetyltransferase domain-containing protein</fullName>
    </recommendedName>
</protein>
<keyword evidence="4" id="KW-1185">Reference proteome</keyword>
<evidence type="ECO:0000259" key="1">
    <source>
        <dbReference type="Pfam" id="PF13302"/>
    </source>
</evidence>
<reference evidence="3" key="2">
    <citation type="submission" date="2013-07" db="EMBL/GenBank/DDBJ databases">
        <authorList>
            <consortium name="The Broad Institute Genome Sequencing Platform"/>
            <person name="Cuomo C."/>
            <person name="Litvintseva A."/>
            <person name="Chen Y."/>
            <person name="Heitman J."/>
            <person name="Sun S."/>
            <person name="Springer D."/>
            <person name="Dromer F."/>
            <person name="Young S.K."/>
            <person name="Zeng Q."/>
            <person name="Gargeya S."/>
            <person name="Fitzgerald M."/>
            <person name="Abouelleil A."/>
            <person name="Alvarado L."/>
            <person name="Berlin A.M."/>
            <person name="Chapman S.B."/>
            <person name="Dewar J."/>
            <person name="Goldberg J."/>
            <person name="Griggs A."/>
            <person name="Gujja S."/>
            <person name="Hansen M."/>
            <person name="Howarth C."/>
            <person name="Imamovic A."/>
            <person name="Larimer J."/>
            <person name="McCowan C."/>
            <person name="Murphy C."/>
            <person name="Pearson M."/>
            <person name="Priest M."/>
            <person name="Roberts A."/>
            <person name="Saif S."/>
            <person name="Shea T."/>
            <person name="Sykes S."/>
            <person name="Wortman J."/>
            <person name="Nusbaum C."/>
            <person name="Birren B."/>
        </authorList>
    </citation>
    <scope>NUCLEOTIDE SEQUENCE</scope>
    <source>
        <strain evidence="3">CBS 10117</strain>
    </source>
</reference>
<evidence type="ECO:0000313" key="2">
    <source>
        <dbReference type="EMBL" id="OBR83996.1"/>
    </source>
</evidence>
<proteinExistence type="predicted"/>
<dbReference type="EMBL" id="CP144536">
    <property type="protein sequence ID" value="WWC63659.1"/>
    <property type="molecule type" value="Genomic_DNA"/>
</dbReference>
<dbReference type="Proteomes" id="UP000078595">
    <property type="component" value="Chromosome 7"/>
</dbReference>
<dbReference type="OrthoDB" id="41238at2759"/>
<feature type="domain" description="N-acetyltransferase" evidence="1">
    <location>
        <begin position="51"/>
        <end position="163"/>
    </location>
</feature>
<sequence length="205" mass="23382">MSFMKIHLPIPNLSPDKVKLVPFEVDEHLMALWEGTKDTPVIFSGMNDGPFDDIEGMRKWMTKHLADPNRLEFAIFTTPAKDPQGTEKVFAGRIALKDIDLEKRTAAVGIIVLKDYQRTHVNTHATSIVLRLAFDEFRLKKVKWSTSTSNIQSQRAALRLGFKHSAEHEDSRGRHDRWGASISSEQWRESVKDHVDNLVVRGHIS</sequence>
<dbReference type="GO" id="GO:0008999">
    <property type="term" value="F:protein-N-terminal-alanine acetyltransferase activity"/>
    <property type="evidence" value="ECO:0007669"/>
    <property type="project" value="TreeGrafter"/>
</dbReference>
<dbReference type="Pfam" id="PF13302">
    <property type="entry name" value="Acetyltransf_3"/>
    <property type="match status" value="1"/>
</dbReference>
<dbReference type="InterPro" id="IPR000182">
    <property type="entry name" value="GNAT_dom"/>
</dbReference>
<name>A0A1A6A1R0_9TREE</name>
<accession>A0A1A6A1R0</accession>
<evidence type="ECO:0000313" key="4">
    <source>
        <dbReference type="Proteomes" id="UP000078595"/>
    </source>
</evidence>